<dbReference type="OrthoDB" id="1431262at2"/>
<reference evidence="1 2" key="2">
    <citation type="journal article" date="2010" name="Stand. Genomic Sci.">
        <title>Complete genome sequence of Chitinophaga pinensis type strain (UQM 2034).</title>
        <authorList>
            <person name="Glavina Del Rio T."/>
            <person name="Abt B."/>
            <person name="Spring S."/>
            <person name="Lapidus A."/>
            <person name="Nolan M."/>
            <person name="Tice H."/>
            <person name="Copeland A."/>
            <person name="Cheng J.F."/>
            <person name="Chen F."/>
            <person name="Bruce D."/>
            <person name="Goodwin L."/>
            <person name="Pitluck S."/>
            <person name="Ivanova N."/>
            <person name="Mavromatis K."/>
            <person name="Mikhailova N."/>
            <person name="Pati A."/>
            <person name="Chen A."/>
            <person name="Palaniappan K."/>
            <person name="Land M."/>
            <person name="Hauser L."/>
            <person name="Chang Y.J."/>
            <person name="Jeffries C.D."/>
            <person name="Chain P."/>
            <person name="Saunders E."/>
            <person name="Detter J.C."/>
            <person name="Brettin T."/>
            <person name="Rohde M."/>
            <person name="Goker M."/>
            <person name="Bristow J."/>
            <person name="Eisen J.A."/>
            <person name="Markowitz V."/>
            <person name="Hugenholtz P."/>
            <person name="Kyrpides N.C."/>
            <person name="Klenk H.P."/>
            <person name="Lucas S."/>
        </authorList>
    </citation>
    <scope>NUCLEOTIDE SEQUENCE [LARGE SCALE GENOMIC DNA]</scope>
    <source>
        <strain evidence="2">ATCC 43595 / DSM 2588 / LMG 13176 / NBRC 15968 / NCIMB 11800 / UQM 2034</strain>
    </source>
</reference>
<proteinExistence type="predicted"/>
<gene>
    <name evidence="1" type="ordered locus">Cpin_4806</name>
</gene>
<reference evidence="2" key="1">
    <citation type="submission" date="2009-08" db="EMBL/GenBank/DDBJ databases">
        <title>The complete genome of Chitinophaga pinensis DSM 2588.</title>
        <authorList>
            <consortium name="US DOE Joint Genome Institute (JGI-PGF)"/>
            <person name="Lucas S."/>
            <person name="Copeland A."/>
            <person name="Lapidus A."/>
            <person name="Glavina del Rio T."/>
            <person name="Dalin E."/>
            <person name="Tice H."/>
            <person name="Bruce D."/>
            <person name="Goodwin L."/>
            <person name="Pitluck S."/>
            <person name="Kyrpides N."/>
            <person name="Mavromatis K."/>
            <person name="Ivanova N."/>
            <person name="Mikhailova N."/>
            <person name="Sims D."/>
            <person name="Meinche L."/>
            <person name="Brettin T."/>
            <person name="Detter J.C."/>
            <person name="Han C."/>
            <person name="Larimer F."/>
            <person name="Land M."/>
            <person name="Hauser L."/>
            <person name="Markowitz V."/>
            <person name="Cheng J.-F."/>
            <person name="Hugenholtz P."/>
            <person name="Woyke T."/>
            <person name="Wu D."/>
            <person name="Spring S."/>
            <person name="Klenk H.-P."/>
            <person name="Eisen J.A."/>
        </authorList>
    </citation>
    <scope>NUCLEOTIDE SEQUENCE [LARGE SCALE GENOMIC DNA]</scope>
    <source>
        <strain evidence="2">ATCC 43595 / DSM 2588 / LMG 13176 / NBRC 15968 / NCIMB 11800 / UQM 2034</strain>
    </source>
</reference>
<dbReference type="RefSeq" id="WP_012792408.1">
    <property type="nucleotide sequence ID" value="NC_013132.1"/>
</dbReference>
<evidence type="ECO:0000313" key="2">
    <source>
        <dbReference type="Proteomes" id="UP000002215"/>
    </source>
</evidence>
<dbReference type="Proteomes" id="UP000002215">
    <property type="component" value="Chromosome"/>
</dbReference>
<evidence type="ECO:0000313" key="1">
    <source>
        <dbReference type="EMBL" id="ACU62240.1"/>
    </source>
</evidence>
<organism evidence="1 2">
    <name type="scientific">Chitinophaga pinensis (strain ATCC 43595 / DSM 2588 / LMG 13176 / NBRC 15968 / NCIMB 11800 / UQM 2034)</name>
    <dbReference type="NCBI Taxonomy" id="485918"/>
    <lineage>
        <taxon>Bacteria</taxon>
        <taxon>Pseudomonadati</taxon>
        <taxon>Bacteroidota</taxon>
        <taxon>Chitinophagia</taxon>
        <taxon>Chitinophagales</taxon>
        <taxon>Chitinophagaceae</taxon>
        <taxon>Chitinophaga</taxon>
    </lineage>
</organism>
<dbReference type="KEGG" id="cpi:Cpin_4806"/>
<protein>
    <submittedName>
        <fullName evidence="1">Uncharacterized protein</fullName>
    </submittedName>
</protein>
<name>A0A979GZ31_CHIPD</name>
<dbReference type="EMBL" id="CP001699">
    <property type="protein sequence ID" value="ACU62240.1"/>
    <property type="molecule type" value="Genomic_DNA"/>
</dbReference>
<accession>A0A979GZ31</accession>
<dbReference type="AlphaFoldDB" id="A0A979GZ31"/>
<sequence>MGLFDFFFKKPVVINDELFGQLRFVDTRDKAMNFFEGYTFFKPSNGNIEIHVEGNLPGPDEEQKQFYLDLQEDYDKYIPQIQTAIETEFRHWEKDFTIKHFRQEFTPVFLEIPRFNQERSIWSISFDTTNGKGHEIVVYFHDGKIDEVVIDG</sequence>